<dbReference type="EMBL" id="MTKT01000801">
    <property type="protein sequence ID" value="OWM87988.1"/>
    <property type="molecule type" value="Genomic_DNA"/>
</dbReference>
<dbReference type="Proteomes" id="UP000197138">
    <property type="component" value="Unassembled WGS sequence"/>
</dbReference>
<evidence type="ECO:0008006" key="4">
    <source>
        <dbReference type="Google" id="ProtNLM"/>
    </source>
</evidence>
<feature type="compositionally biased region" description="Pro residues" evidence="1">
    <location>
        <begin position="62"/>
        <end position="77"/>
    </location>
</feature>
<gene>
    <name evidence="2" type="ORF">CDL15_Pgr000405</name>
</gene>
<organism evidence="2 3">
    <name type="scientific">Punica granatum</name>
    <name type="common">Pomegranate</name>
    <dbReference type="NCBI Taxonomy" id="22663"/>
    <lineage>
        <taxon>Eukaryota</taxon>
        <taxon>Viridiplantae</taxon>
        <taxon>Streptophyta</taxon>
        <taxon>Embryophyta</taxon>
        <taxon>Tracheophyta</taxon>
        <taxon>Spermatophyta</taxon>
        <taxon>Magnoliopsida</taxon>
        <taxon>eudicotyledons</taxon>
        <taxon>Gunneridae</taxon>
        <taxon>Pentapetalae</taxon>
        <taxon>rosids</taxon>
        <taxon>malvids</taxon>
        <taxon>Myrtales</taxon>
        <taxon>Lythraceae</taxon>
        <taxon>Punica</taxon>
    </lineage>
</organism>
<proteinExistence type="predicted"/>
<evidence type="ECO:0000313" key="2">
    <source>
        <dbReference type="EMBL" id="OWM87988.1"/>
    </source>
</evidence>
<protein>
    <recommendedName>
        <fullName evidence="4">Extensin-like</fullName>
    </recommendedName>
</protein>
<comment type="caution">
    <text evidence="2">The sequence shown here is derived from an EMBL/GenBank/DDBJ whole genome shotgun (WGS) entry which is preliminary data.</text>
</comment>
<dbReference type="AlphaFoldDB" id="A0A218XT45"/>
<evidence type="ECO:0000256" key="1">
    <source>
        <dbReference type="SAM" id="MobiDB-lite"/>
    </source>
</evidence>
<name>A0A218XT45_PUNGR</name>
<feature type="compositionally biased region" description="Pro residues" evidence="1">
    <location>
        <begin position="15"/>
        <end position="32"/>
    </location>
</feature>
<reference evidence="3" key="1">
    <citation type="journal article" date="2017" name="Plant J.">
        <title>The pomegranate (Punica granatum L.) genome and the genomics of punicalagin biosynthesis.</title>
        <authorList>
            <person name="Qin G."/>
            <person name="Xu C."/>
            <person name="Ming R."/>
            <person name="Tang H."/>
            <person name="Guyot R."/>
            <person name="Kramer E.M."/>
            <person name="Hu Y."/>
            <person name="Yi X."/>
            <person name="Qi Y."/>
            <person name="Xu X."/>
            <person name="Gao Z."/>
            <person name="Pan H."/>
            <person name="Jian J."/>
            <person name="Tian Y."/>
            <person name="Yue Z."/>
            <person name="Xu Y."/>
        </authorList>
    </citation>
    <scope>NUCLEOTIDE SEQUENCE [LARGE SCALE GENOMIC DNA]</scope>
    <source>
        <strain evidence="3">cv. Dabenzi</strain>
    </source>
</reference>
<feature type="region of interest" description="Disordered" evidence="1">
    <location>
        <begin position="1"/>
        <end position="94"/>
    </location>
</feature>
<evidence type="ECO:0000313" key="3">
    <source>
        <dbReference type="Proteomes" id="UP000197138"/>
    </source>
</evidence>
<sequence>MTEENQLAVFEGNTPPTPVHSPQPTMNAPPPFTIAGAPLAHHGTPSAHLPQPISTSMSLPPGYAPPPLGHSPPPPMHVPSSATQAPPPAHDPTRMATLEGNVTTLQNTVDLMAANMAEMMALLRGPNRASSSTTLPLARGPTVDPTPWVPPTHASEEAEPVDLPAICTVTEETPLGVHIRLAQENEELNNWTSVPCYSAVIAYV</sequence>
<accession>A0A218XT45</accession>